<dbReference type="SUPFAM" id="SSF51905">
    <property type="entry name" value="FAD/NAD(P)-binding domain"/>
    <property type="match status" value="1"/>
</dbReference>
<dbReference type="InterPro" id="IPR007867">
    <property type="entry name" value="GMC_OxRtase_C"/>
</dbReference>
<comment type="cofactor">
    <cofactor evidence="1">
        <name>FAD</name>
        <dbReference type="ChEBI" id="CHEBI:57692"/>
    </cofactor>
</comment>
<dbReference type="Proteomes" id="UP000515124">
    <property type="component" value="Unplaced"/>
</dbReference>
<dbReference type="AlphaFoldDB" id="A0A6P5RLT7"/>
<dbReference type="Gene3D" id="3.50.50.60">
    <property type="entry name" value="FAD/NAD(P)-binding domain"/>
    <property type="match status" value="1"/>
</dbReference>
<reference evidence="6" key="1">
    <citation type="submission" date="2025-08" db="UniProtKB">
        <authorList>
            <consortium name="RefSeq"/>
        </authorList>
    </citation>
    <scope>IDENTIFICATION</scope>
</reference>
<proteinExistence type="predicted"/>
<dbReference type="PANTHER" id="PTHR45968:SF23">
    <property type="entry name" value="GLUCOSE-METHANOL-CHOLINE OXIDOREDUCTASE N-TERMINAL DOMAIN-CONTAINING PROTEIN"/>
    <property type="match status" value="1"/>
</dbReference>
<organism evidence="5 6">
    <name type="scientific">Prunus avium</name>
    <name type="common">Cherry</name>
    <name type="synonym">Cerasus avium</name>
    <dbReference type="NCBI Taxonomy" id="42229"/>
    <lineage>
        <taxon>Eukaryota</taxon>
        <taxon>Viridiplantae</taxon>
        <taxon>Streptophyta</taxon>
        <taxon>Embryophyta</taxon>
        <taxon>Tracheophyta</taxon>
        <taxon>Spermatophyta</taxon>
        <taxon>Magnoliopsida</taxon>
        <taxon>eudicotyledons</taxon>
        <taxon>Gunneridae</taxon>
        <taxon>Pentapetalae</taxon>
        <taxon>rosids</taxon>
        <taxon>fabids</taxon>
        <taxon>Rosales</taxon>
        <taxon>Rosaceae</taxon>
        <taxon>Amygdaloideae</taxon>
        <taxon>Amygdaleae</taxon>
        <taxon>Prunus</taxon>
    </lineage>
</organism>
<evidence type="ECO:0000259" key="4">
    <source>
        <dbReference type="Pfam" id="PF05199"/>
    </source>
</evidence>
<dbReference type="RefSeq" id="XP_021803577.1">
    <property type="nucleotide sequence ID" value="XM_021947885.1"/>
</dbReference>
<evidence type="ECO:0000256" key="2">
    <source>
        <dbReference type="ARBA" id="ARBA00022630"/>
    </source>
</evidence>
<dbReference type="Pfam" id="PF05199">
    <property type="entry name" value="GMC_oxred_C"/>
    <property type="match status" value="1"/>
</dbReference>
<name>A0A6P5RLT7_PRUAV</name>
<dbReference type="InterPro" id="IPR051871">
    <property type="entry name" value="GMC_Oxidoreductase-Related"/>
</dbReference>
<accession>A0A6P5RLT7</accession>
<evidence type="ECO:0000313" key="6">
    <source>
        <dbReference type="RefSeq" id="XP_021803577.1"/>
    </source>
</evidence>
<sequence length="89" mass="9795">HYHGGCLVGEVLDDDFRVTGINALRVVDGSTFPSTPASHPQGFYLMLGRYVGSKILQERLASEEALHKSTFQPKILELLESALAFAFET</sequence>
<dbReference type="PANTHER" id="PTHR45968">
    <property type="entry name" value="OSJNBA0019K04.7 PROTEIN"/>
    <property type="match status" value="1"/>
</dbReference>
<gene>
    <name evidence="6" type="primary">LOC110747781</name>
</gene>
<dbReference type="GO" id="GO:0016614">
    <property type="term" value="F:oxidoreductase activity, acting on CH-OH group of donors"/>
    <property type="evidence" value="ECO:0007669"/>
    <property type="project" value="InterPro"/>
</dbReference>
<evidence type="ECO:0000313" key="5">
    <source>
        <dbReference type="Proteomes" id="UP000515124"/>
    </source>
</evidence>
<dbReference type="KEGG" id="pavi:110747781"/>
<keyword evidence="5" id="KW-1185">Reference proteome</keyword>
<feature type="domain" description="Glucose-methanol-choline oxidoreductase C-terminal" evidence="4">
    <location>
        <begin position="1"/>
        <end position="48"/>
    </location>
</feature>
<evidence type="ECO:0000256" key="1">
    <source>
        <dbReference type="ARBA" id="ARBA00001974"/>
    </source>
</evidence>
<dbReference type="InterPro" id="IPR036188">
    <property type="entry name" value="FAD/NAD-bd_sf"/>
</dbReference>
<keyword evidence="2" id="KW-0285">Flavoprotein</keyword>
<protein>
    <submittedName>
        <fullName evidence="6">(R)-mandelonitrile lyase 2-like</fullName>
    </submittedName>
</protein>
<dbReference type="GeneID" id="110747781"/>
<evidence type="ECO:0000256" key="3">
    <source>
        <dbReference type="ARBA" id="ARBA00022827"/>
    </source>
</evidence>
<feature type="non-terminal residue" evidence="6">
    <location>
        <position position="1"/>
    </location>
</feature>
<keyword evidence="3" id="KW-0274">FAD</keyword>